<proteinExistence type="predicted"/>
<name>A0A1Z1LYY2_9CAUD</name>
<organism evidence="1 2">
    <name type="scientific">Serratia phage X20</name>
    <dbReference type="NCBI Taxonomy" id="2006942"/>
    <lineage>
        <taxon>Viruses</taxon>
        <taxon>Duplodnaviria</taxon>
        <taxon>Heunggongvirae</taxon>
        <taxon>Uroviricota</taxon>
        <taxon>Caudoviricetes</taxon>
        <taxon>Pantevenvirales</taxon>
        <taxon>Straboviridae</taxon>
        <taxon>Tevenvirinae</taxon>
        <taxon>Winklervirus</taxon>
        <taxon>Winklervirus xtwenty</taxon>
    </lineage>
</organism>
<dbReference type="KEGG" id="vg:65109781"/>
<reference evidence="1 2" key="1">
    <citation type="submission" date="2017-05" db="EMBL/GenBank/DDBJ databases">
        <title>Environmental T4-family bacteriophages evolve to escape abortive infection via multiple routes in a bacterial host employing #altruistic suicide# through Type III toxin-antitoxin systems.</title>
        <authorList>
            <person name="Chen B."/>
            <person name="Akusobi C."/>
            <person name="Fang X."/>
            <person name="Salmond G.P.C."/>
        </authorList>
    </citation>
    <scope>NUCLEOTIDE SEQUENCE [LARGE SCALE GENOMIC DNA]</scope>
</reference>
<dbReference type="Proteomes" id="UP000225074">
    <property type="component" value="Genome"/>
</dbReference>
<accession>A0A1Z1LYY2</accession>
<evidence type="ECO:0000313" key="1">
    <source>
        <dbReference type="EMBL" id="ARW58040.1"/>
    </source>
</evidence>
<protein>
    <submittedName>
        <fullName evidence="1">Uncharacterized protein</fullName>
    </submittedName>
</protein>
<dbReference type="GeneID" id="65109781"/>
<evidence type="ECO:0000313" key="2">
    <source>
        <dbReference type="Proteomes" id="UP000225074"/>
    </source>
</evidence>
<sequence length="38" mass="4551">MRFIHELIESISEIQHDLVVSLGEEFPVMYTFVFFLAY</sequence>
<keyword evidence="2" id="KW-1185">Reference proteome</keyword>
<dbReference type="EMBL" id="MF036692">
    <property type="protein sequence ID" value="ARW58040.1"/>
    <property type="molecule type" value="Genomic_DNA"/>
</dbReference>
<dbReference type="RefSeq" id="YP_010092218.1">
    <property type="nucleotide sequence ID" value="NC_055728.1"/>
</dbReference>